<dbReference type="AlphaFoldDB" id="A0A438JJC5"/>
<dbReference type="InterPro" id="IPR017441">
    <property type="entry name" value="Protein_kinase_ATP_BS"/>
</dbReference>
<dbReference type="PROSITE" id="PS00108">
    <property type="entry name" value="PROTEIN_KINASE_ST"/>
    <property type="match status" value="1"/>
</dbReference>
<evidence type="ECO:0000256" key="5">
    <source>
        <dbReference type="ARBA" id="ARBA00022777"/>
    </source>
</evidence>
<evidence type="ECO:0000256" key="6">
    <source>
        <dbReference type="ARBA" id="ARBA00022840"/>
    </source>
</evidence>
<evidence type="ECO:0000313" key="10">
    <source>
        <dbReference type="EMBL" id="RVX09058.1"/>
    </source>
</evidence>
<evidence type="ECO:0000256" key="8">
    <source>
        <dbReference type="RuleBase" id="RU000304"/>
    </source>
</evidence>
<dbReference type="GO" id="GO:0004674">
    <property type="term" value="F:protein serine/threonine kinase activity"/>
    <property type="evidence" value="ECO:0007669"/>
    <property type="project" value="UniProtKB-KW"/>
</dbReference>
<dbReference type="SMART" id="SM00220">
    <property type="entry name" value="S_TKc"/>
    <property type="match status" value="1"/>
</dbReference>
<dbReference type="GO" id="GO:0005524">
    <property type="term" value="F:ATP binding"/>
    <property type="evidence" value="ECO:0007669"/>
    <property type="project" value="UniProtKB-UniRule"/>
</dbReference>
<dbReference type="Proteomes" id="UP000288805">
    <property type="component" value="Unassembled WGS sequence"/>
</dbReference>
<keyword evidence="3" id="KW-0808">Transferase</keyword>
<keyword evidence="6 7" id="KW-0067">ATP-binding</keyword>
<keyword evidence="5 10" id="KW-0418">Kinase</keyword>
<dbReference type="InterPro" id="IPR050205">
    <property type="entry name" value="CDPK_Ser/Thr_kinases"/>
</dbReference>
<keyword evidence="2 8" id="KW-0723">Serine/threonine-protein kinase</keyword>
<dbReference type="EMBL" id="QGNW01000039">
    <property type="protein sequence ID" value="RVX09058.1"/>
    <property type="molecule type" value="Genomic_DNA"/>
</dbReference>
<reference evidence="10 11" key="1">
    <citation type="journal article" date="2018" name="PLoS Genet.">
        <title>Population sequencing reveals clonal diversity and ancestral inbreeding in the grapevine cultivar Chardonnay.</title>
        <authorList>
            <person name="Roach M.J."/>
            <person name="Johnson D.L."/>
            <person name="Bohlmann J."/>
            <person name="van Vuuren H.J."/>
            <person name="Jones S.J."/>
            <person name="Pretorius I.S."/>
            <person name="Schmidt S.A."/>
            <person name="Borneman A.R."/>
        </authorList>
    </citation>
    <scope>NUCLEOTIDE SEQUENCE [LARGE SCALE GENOMIC DNA]</scope>
    <source>
        <strain evidence="11">cv. Chardonnay</strain>
        <tissue evidence="10">Leaf</tissue>
    </source>
</reference>
<dbReference type="PROSITE" id="PS00107">
    <property type="entry name" value="PROTEIN_KINASE_ATP"/>
    <property type="match status" value="1"/>
</dbReference>
<dbReference type="InterPro" id="IPR000719">
    <property type="entry name" value="Prot_kinase_dom"/>
</dbReference>
<evidence type="ECO:0000256" key="1">
    <source>
        <dbReference type="ARBA" id="ARBA00005354"/>
    </source>
</evidence>
<evidence type="ECO:0000256" key="7">
    <source>
        <dbReference type="PROSITE-ProRule" id="PRU10141"/>
    </source>
</evidence>
<dbReference type="InterPro" id="IPR008271">
    <property type="entry name" value="Ser/Thr_kinase_AS"/>
</dbReference>
<evidence type="ECO:0000313" key="11">
    <source>
        <dbReference type="Proteomes" id="UP000288805"/>
    </source>
</evidence>
<comment type="caution">
    <text evidence="10">The sequence shown here is derived from an EMBL/GenBank/DDBJ whole genome shotgun (WGS) entry which is preliminary data.</text>
</comment>
<keyword evidence="4 7" id="KW-0547">Nucleotide-binding</keyword>
<dbReference type="PROSITE" id="PS50011">
    <property type="entry name" value="PROTEIN_KINASE_DOM"/>
    <property type="match status" value="1"/>
</dbReference>
<evidence type="ECO:0000256" key="3">
    <source>
        <dbReference type="ARBA" id="ARBA00022679"/>
    </source>
</evidence>
<feature type="binding site" evidence="7">
    <location>
        <position position="75"/>
    </location>
    <ligand>
        <name>ATP</name>
        <dbReference type="ChEBI" id="CHEBI:30616"/>
    </ligand>
</feature>
<accession>A0A438JJC5</accession>
<dbReference type="Gene3D" id="3.30.200.20">
    <property type="entry name" value="Phosphorylase Kinase, domain 1"/>
    <property type="match status" value="1"/>
</dbReference>
<organism evidence="10 11">
    <name type="scientific">Vitis vinifera</name>
    <name type="common">Grape</name>
    <dbReference type="NCBI Taxonomy" id="29760"/>
    <lineage>
        <taxon>Eukaryota</taxon>
        <taxon>Viridiplantae</taxon>
        <taxon>Streptophyta</taxon>
        <taxon>Embryophyta</taxon>
        <taxon>Tracheophyta</taxon>
        <taxon>Spermatophyta</taxon>
        <taxon>Magnoliopsida</taxon>
        <taxon>eudicotyledons</taxon>
        <taxon>Gunneridae</taxon>
        <taxon>Pentapetalae</taxon>
        <taxon>rosids</taxon>
        <taxon>Vitales</taxon>
        <taxon>Vitaceae</taxon>
        <taxon>Viteae</taxon>
        <taxon>Vitis</taxon>
    </lineage>
</organism>
<dbReference type="InterPro" id="IPR011009">
    <property type="entry name" value="Kinase-like_dom_sf"/>
</dbReference>
<dbReference type="Pfam" id="PF00069">
    <property type="entry name" value="Pkinase"/>
    <property type="match status" value="1"/>
</dbReference>
<comment type="similarity">
    <text evidence="1">Belongs to the protein kinase superfamily. CAMK Ser/Thr protein kinase family. CaMK subfamily.</text>
</comment>
<dbReference type="Gene3D" id="1.10.510.10">
    <property type="entry name" value="Transferase(Phosphotransferase) domain 1"/>
    <property type="match status" value="1"/>
</dbReference>
<evidence type="ECO:0000259" key="9">
    <source>
        <dbReference type="PROSITE" id="PS50011"/>
    </source>
</evidence>
<sequence>MDIAQIGKSSELSAWSCNCYKTTGLTEPILELTQVSNLKDRYVLGEQLGCGQFGVIRACSDKLTGKMLACKSIAKERLTTSDDVESFFHRLEKQGMFSECEARDIFRHLMQVVMYCHDKGVVHRDLKPENILLATKSSSSPIKLADFGLATYIKPGQSLHGTVGSPFYIAPEVLAGGYNQAADVWSTGVILAADLWFPPNPWDHISASAKDLITGMLCVDPSKRLTAAQALKRDNRPLFQILFMIEATVLCSSLLDEGFVESSQEPYKHKDPRSGQLELGGSSFSTPLIARNQDYSFSYESPITSDGQMGTSPAFTCRSSFSTFLVDNNAPCSVSGGFSFSSCCESAAREFPSPVPSLPSFTFFSPSSEIDRGNHLPAYEANLSTLDATSGGMYSFGSSSICFD</sequence>
<evidence type="ECO:0000256" key="4">
    <source>
        <dbReference type="ARBA" id="ARBA00022741"/>
    </source>
</evidence>
<proteinExistence type="inferred from homology"/>
<evidence type="ECO:0000256" key="2">
    <source>
        <dbReference type="ARBA" id="ARBA00022527"/>
    </source>
</evidence>
<gene>
    <name evidence="10" type="primary">CPK17_1</name>
    <name evidence="10" type="ORF">CK203_013951</name>
</gene>
<name>A0A438JJC5_VITVI</name>
<dbReference type="SUPFAM" id="SSF56112">
    <property type="entry name" value="Protein kinase-like (PK-like)"/>
    <property type="match status" value="1"/>
</dbReference>
<protein>
    <submittedName>
        <fullName evidence="10">Calcium-dependent protein kinase 17</fullName>
    </submittedName>
</protein>
<feature type="domain" description="Protein kinase" evidence="9">
    <location>
        <begin position="1"/>
        <end position="239"/>
    </location>
</feature>
<dbReference type="PANTHER" id="PTHR24349">
    <property type="entry name" value="SERINE/THREONINE-PROTEIN KINASE"/>
    <property type="match status" value="1"/>
</dbReference>